<feature type="region of interest" description="Disordered" evidence="1">
    <location>
        <begin position="236"/>
        <end position="269"/>
    </location>
</feature>
<evidence type="ECO:0000256" key="1">
    <source>
        <dbReference type="SAM" id="MobiDB-lite"/>
    </source>
</evidence>
<evidence type="ECO:0000313" key="2">
    <source>
        <dbReference type="EMBL" id="KAK5856476.1"/>
    </source>
</evidence>
<feature type="compositionally biased region" description="Low complexity" evidence="1">
    <location>
        <begin position="189"/>
        <end position="198"/>
    </location>
</feature>
<dbReference type="AlphaFoldDB" id="A0AAN7X9G7"/>
<name>A0AAN7X9G7_ELEMC</name>
<reference evidence="2 3" key="1">
    <citation type="journal article" date="2023" name="Genes (Basel)">
        <title>Chromosome-Level Genome Assembly and Circadian Gene Repertoire of the Patagonia Blennie Eleginops maclovinus-The Closest Ancestral Proxy of Antarctic Cryonotothenioids.</title>
        <authorList>
            <person name="Cheng C.C."/>
            <person name="Rivera-Colon A.G."/>
            <person name="Minhas B.F."/>
            <person name="Wilson L."/>
            <person name="Rayamajhi N."/>
            <person name="Vargas-Chacoff L."/>
            <person name="Catchen J.M."/>
        </authorList>
    </citation>
    <scope>NUCLEOTIDE SEQUENCE [LARGE SCALE GENOMIC DNA]</scope>
    <source>
        <strain evidence="2">JMC-PN-2008</strain>
    </source>
</reference>
<gene>
    <name evidence="2" type="ORF">PBY51_008068</name>
</gene>
<feature type="region of interest" description="Disordered" evidence="1">
    <location>
        <begin position="1"/>
        <end position="202"/>
    </location>
</feature>
<feature type="compositionally biased region" description="Polar residues" evidence="1">
    <location>
        <begin position="238"/>
        <end position="261"/>
    </location>
</feature>
<feature type="compositionally biased region" description="Polar residues" evidence="1">
    <location>
        <begin position="42"/>
        <end position="57"/>
    </location>
</feature>
<proteinExistence type="predicted"/>
<evidence type="ECO:0000313" key="3">
    <source>
        <dbReference type="Proteomes" id="UP001346869"/>
    </source>
</evidence>
<dbReference type="EMBL" id="JAUZQC010000017">
    <property type="protein sequence ID" value="KAK5856476.1"/>
    <property type="molecule type" value="Genomic_DNA"/>
</dbReference>
<sequence>MMSRAPRWHDSLVNSKPKKPAPKPGGKEPAAVPACSGCKQAASKTSITYGRSKSLGSSDIELTVSDNKAGGNKAGGSLKRGSVSLQGHQGPRAVSRPGRQALRLCSSRSFTSLQSSSISAAPFMRSSRSLNKLDQTSTGDDSGHAVKTGQTATKKPLDSGPLSYSEKQLRDVDDQCEGDEDEKMKTRSSSELQESPSSACHNHCNKVKKQTIDGVHTLCAMTSMRHNWVQAMLKNVRHSPTSDDTSSFSEQKAPLKSQQPGLSRGPGES</sequence>
<reference evidence="2 3" key="2">
    <citation type="journal article" date="2023" name="Mol. Biol. Evol.">
        <title>Genomics of Secondarily Temperate Adaptation in the Only Non-Antarctic Icefish.</title>
        <authorList>
            <person name="Rivera-Colon A.G."/>
            <person name="Rayamajhi N."/>
            <person name="Minhas B.F."/>
            <person name="Madrigal G."/>
            <person name="Bilyk K.T."/>
            <person name="Yoon V."/>
            <person name="Hune M."/>
            <person name="Gregory S."/>
            <person name="Cheng C.H.C."/>
            <person name="Catchen J.M."/>
        </authorList>
    </citation>
    <scope>NUCLEOTIDE SEQUENCE [LARGE SCALE GENOMIC DNA]</scope>
    <source>
        <strain evidence="2">JMC-PN-2008</strain>
    </source>
</reference>
<dbReference type="Proteomes" id="UP001346869">
    <property type="component" value="Unassembled WGS sequence"/>
</dbReference>
<organism evidence="2 3">
    <name type="scientific">Eleginops maclovinus</name>
    <name type="common">Patagonian blennie</name>
    <name type="synonym">Eleginus maclovinus</name>
    <dbReference type="NCBI Taxonomy" id="56733"/>
    <lineage>
        <taxon>Eukaryota</taxon>
        <taxon>Metazoa</taxon>
        <taxon>Chordata</taxon>
        <taxon>Craniata</taxon>
        <taxon>Vertebrata</taxon>
        <taxon>Euteleostomi</taxon>
        <taxon>Actinopterygii</taxon>
        <taxon>Neopterygii</taxon>
        <taxon>Teleostei</taxon>
        <taxon>Neoteleostei</taxon>
        <taxon>Acanthomorphata</taxon>
        <taxon>Eupercaria</taxon>
        <taxon>Perciformes</taxon>
        <taxon>Notothenioidei</taxon>
        <taxon>Eleginopidae</taxon>
        <taxon>Eleginops</taxon>
    </lineage>
</organism>
<feature type="compositionally biased region" description="Polar residues" evidence="1">
    <location>
        <begin position="126"/>
        <end position="140"/>
    </location>
</feature>
<feature type="compositionally biased region" description="Low complexity" evidence="1">
    <location>
        <begin position="106"/>
        <end position="119"/>
    </location>
</feature>
<keyword evidence="3" id="KW-1185">Reference proteome</keyword>
<comment type="caution">
    <text evidence="2">The sequence shown here is derived from an EMBL/GenBank/DDBJ whole genome shotgun (WGS) entry which is preliminary data.</text>
</comment>
<accession>A0AAN7X9G7</accession>
<protein>
    <submittedName>
        <fullName evidence="2">Uncharacterized protein</fullName>
    </submittedName>
</protein>